<dbReference type="GO" id="GO:0016491">
    <property type="term" value="F:oxidoreductase activity"/>
    <property type="evidence" value="ECO:0007669"/>
    <property type="project" value="UniProtKB-KW"/>
</dbReference>
<dbReference type="STRING" id="1963862.B4O97_02520"/>
<evidence type="ECO:0000259" key="3">
    <source>
        <dbReference type="Pfam" id="PF00881"/>
    </source>
</evidence>
<dbReference type="AlphaFoldDB" id="A0A1Y1S2C7"/>
<evidence type="ECO:0000313" key="5">
    <source>
        <dbReference type="Proteomes" id="UP000192343"/>
    </source>
</evidence>
<protein>
    <submittedName>
        <fullName evidence="4">Nitroreductase</fullName>
    </submittedName>
</protein>
<reference evidence="4 5" key="1">
    <citation type="submission" date="2017-03" db="EMBL/GenBank/DDBJ databases">
        <title>Draft Genome sequence of Marispirochaeta sp. strain JC444.</title>
        <authorList>
            <person name="Shivani Y."/>
            <person name="Subhash Y."/>
            <person name="Sasikala C."/>
            <person name="Ramana C."/>
        </authorList>
    </citation>
    <scope>NUCLEOTIDE SEQUENCE [LARGE SCALE GENOMIC DNA]</scope>
    <source>
        <strain evidence="4 5">JC444</strain>
    </source>
</reference>
<dbReference type="OrthoDB" id="9804207at2"/>
<comment type="caution">
    <text evidence="4">The sequence shown here is derived from an EMBL/GenBank/DDBJ whole genome shotgun (WGS) entry which is preliminary data.</text>
</comment>
<dbReference type="RefSeq" id="WP_083048003.1">
    <property type="nucleotide sequence ID" value="NZ_MWQY01000002.1"/>
</dbReference>
<keyword evidence="5" id="KW-1185">Reference proteome</keyword>
<dbReference type="PANTHER" id="PTHR43673">
    <property type="entry name" value="NAD(P)H NITROREDUCTASE YDGI-RELATED"/>
    <property type="match status" value="1"/>
</dbReference>
<dbReference type="Gene3D" id="3.40.109.10">
    <property type="entry name" value="NADH Oxidase"/>
    <property type="match status" value="1"/>
</dbReference>
<dbReference type="InterPro" id="IPR029479">
    <property type="entry name" value="Nitroreductase"/>
</dbReference>
<dbReference type="Gene3D" id="2.20.180.10">
    <property type="entry name" value="putative fmn-dependent nitroreductase like domains"/>
    <property type="match status" value="1"/>
</dbReference>
<name>A0A1Y1S2C7_9SPIO</name>
<accession>A0A1Y1S2C7</accession>
<sequence length="191" mass="21574">MNFTRLVRENRSYRRFNEADPIPRKLMTEMVDLGRICPSGANRQPLKYMIVSDRETRDRVFPLLSWAAYLKDWTGPAEGERPTGYIVILGDTEISQSPSVDLGICAQTMLLLAVEAGYGGCMIASVKKDSLKELLEVPPGLEVLLVIALGKPGEDVVLEEKSPEGDIFYYRDSEDRHHVPKRPLKEVLLRK</sequence>
<evidence type="ECO:0000256" key="1">
    <source>
        <dbReference type="ARBA" id="ARBA00007118"/>
    </source>
</evidence>
<dbReference type="Proteomes" id="UP000192343">
    <property type="component" value="Unassembled WGS sequence"/>
</dbReference>
<evidence type="ECO:0000313" key="4">
    <source>
        <dbReference type="EMBL" id="ORC37893.1"/>
    </source>
</evidence>
<dbReference type="InterPro" id="IPR023312">
    <property type="entry name" value="Put_nitroreductase_C_bac"/>
</dbReference>
<dbReference type="Pfam" id="PF00881">
    <property type="entry name" value="Nitroreductase"/>
    <property type="match status" value="1"/>
</dbReference>
<dbReference type="InterPro" id="IPR000415">
    <property type="entry name" value="Nitroreductase-like"/>
</dbReference>
<dbReference type="EMBL" id="MWQY01000002">
    <property type="protein sequence ID" value="ORC37893.1"/>
    <property type="molecule type" value="Genomic_DNA"/>
</dbReference>
<dbReference type="CDD" id="cd02062">
    <property type="entry name" value="Nitro_FMN_reductase"/>
    <property type="match status" value="1"/>
</dbReference>
<evidence type="ECO:0000256" key="2">
    <source>
        <dbReference type="ARBA" id="ARBA00023002"/>
    </source>
</evidence>
<organism evidence="4 5">
    <name type="scientific">Marispirochaeta aestuarii</name>
    <dbReference type="NCBI Taxonomy" id="1963862"/>
    <lineage>
        <taxon>Bacteria</taxon>
        <taxon>Pseudomonadati</taxon>
        <taxon>Spirochaetota</taxon>
        <taxon>Spirochaetia</taxon>
        <taxon>Spirochaetales</taxon>
        <taxon>Spirochaetaceae</taxon>
        <taxon>Marispirochaeta</taxon>
    </lineage>
</organism>
<keyword evidence="2" id="KW-0560">Oxidoreductase</keyword>
<proteinExistence type="inferred from homology"/>
<gene>
    <name evidence="4" type="ORF">B4O97_02520</name>
</gene>
<dbReference type="PANTHER" id="PTHR43673:SF10">
    <property type="entry name" value="NADH DEHYDROGENASE_NAD(P)H NITROREDUCTASE XCC3605-RELATED"/>
    <property type="match status" value="1"/>
</dbReference>
<comment type="similarity">
    <text evidence="1">Belongs to the nitroreductase family.</text>
</comment>
<dbReference type="SUPFAM" id="SSF55469">
    <property type="entry name" value="FMN-dependent nitroreductase-like"/>
    <property type="match status" value="1"/>
</dbReference>
<feature type="domain" description="Nitroreductase" evidence="3">
    <location>
        <begin position="8"/>
        <end position="151"/>
    </location>
</feature>